<name>A0ABW4F4N0_9PSEU</name>
<dbReference type="EMBL" id="JBHUCO010000031">
    <property type="protein sequence ID" value="MFD1521234.1"/>
    <property type="molecule type" value="Genomic_DNA"/>
</dbReference>
<proteinExistence type="predicted"/>
<protein>
    <recommendedName>
        <fullName evidence="3">ImmA/IrrE family metallo-endopeptidase</fullName>
    </recommendedName>
</protein>
<comment type="caution">
    <text evidence="1">The sequence shown here is derived from an EMBL/GenBank/DDBJ whole genome shotgun (WGS) entry which is preliminary data.</text>
</comment>
<evidence type="ECO:0000313" key="1">
    <source>
        <dbReference type="EMBL" id="MFD1521234.1"/>
    </source>
</evidence>
<accession>A0ABW4F4N0</accession>
<dbReference type="RefSeq" id="WP_344722096.1">
    <property type="nucleotide sequence ID" value="NZ_BAAAUS010000008.1"/>
</dbReference>
<gene>
    <name evidence="1" type="ORF">ACFSJD_27290</name>
</gene>
<organism evidence="1 2">
    <name type="scientific">Pseudonocardia yunnanensis</name>
    <dbReference type="NCBI Taxonomy" id="58107"/>
    <lineage>
        <taxon>Bacteria</taxon>
        <taxon>Bacillati</taxon>
        <taxon>Actinomycetota</taxon>
        <taxon>Actinomycetes</taxon>
        <taxon>Pseudonocardiales</taxon>
        <taxon>Pseudonocardiaceae</taxon>
        <taxon>Pseudonocardia</taxon>
    </lineage>
</organism>
<evidence type="ECO:0000313" key="2">
    <source>
        <dbReference type="Proteomes" id="UP001597114"/>
    </source>
</evidence>
<evidence type="ECO:0008006" key="3">
    <source>
        <dbReference type="Google" id="ProtNLM"/>
    </source>
</evidence>
<reference evidence="2" key="1">
    <citation type="journal article" date="2019" name="Int. J. Syst. Evol. Microbiol.">
        <title>The Global Catalogue of Microorganisms (GCM) 10K type strain sequencing project: providing services to taxonomists for standard genome sequencing and annotation.</title>
        <authorList>
            <consortium name="The Broad Institute Genomics Platform"/>
            <consortium name="The Broad Institute Genome Sequencing Center for Infectious Disease"/>
            <person name="Wu L."/>
            <person name="Ma J."/>
        </authorList>
    </citation>
    <scope>NUCLEOTIDE SEQUENCE [LARGE SCALE GENOMIC DNA]</scope>
    <source>
        <strain evidence="2">CCM 7043</strain>
    </source>
</reference>
<keyword evidence="2" id="KW-1185">Reference proteome</keyword>
<sequence>MQAAGYGGEDWLVHIEFARRKGGGSLATIDRPDGVRLLLTSYDRANTVPHDLAHFVAERDLGLRRGLWGSIASGALFDSLQLISGKRRHNDAARSQAVRRANADELALAEVLVGAVHRGLQLSDTAATCEIERAWSSVRDSPCPFSPDRRIIAVTELRRLGRLFGELEASRTLPLDWPTASPLKAGGKRRGR</sequence>
<dbReference type="Proteomes" id="UP001597114">
    <property type="component" value="Unassembled WGS sequence"/>
</dbReference>